<evidence type="ECO:0000256" key="1">
    <source>
        <dbReference type="SAM" id="MobiDB-lite"/>
    </source>
</evidence>
<keyword evidence="3" id="KW-1185">Reference proteome</keyword>
<protein>
    <submittedName>
        <fullName evidence="2">Uncharacterized protein</fullName>
    </submittedName>
</protein>
<feature type="region of interest" description="Disordered" evidence="1">
    <location>
        <begin position="34"/>
        <end position="63"/>
    </location>
</feature>
<dbReference type="AlphaFoldDB" id="A0A9P7TU53"/>
<feature type="compositionally biased region" description="Polar residues" evidence="1">
    <location>
        <begin position="40"/>
        <end position="54"/>
    </location>
</feature>
<evidence type="ECO:0000313" key="3">
    <source>
        <dbReference type="Proteomes" id="UP000732380"/>
    </source>
</evidence>
<proteinExistence type="predicted"/>
<feature type="non-terminal residue" evidence="2">
    <location>
        <position position="63"/>
    </location>
</feature>
<dbReference type="Proteomes" id="UP000732380">
    <property type="component" value="Unassembled WGS sequence"/>
</dbReference>
<evidence type="ECO:0000313" key="2">
    <source>
        <dbReference type="EMBL" id="KAG6115077.1"/>
    </source>
</evidence>
<gene>
    <name evidence="2" type="ORF">E4U13_003048</name>
</gene>
<reference evidence="2 3" key="1">
    <citation type="journal article" date="2020" name="bioRxiv">
        <title>Whole genome comparisons of ergot fungi reveals the divergence and evolution of species within the genus Claviceps are the result of varying mechanisms driving genome evolution and host range expansion.</title>
        <authorList>
            <person name="Wyka S.A."/>
            <person name="Mondo S.J."/>
            <person name="Liu M."/>
            <person name="Dettman J."/>
            <person name="Nalam V."/>
            <person name="Broders K.D."/>
        </authorList>
    </citation>
    <scope>NUCLEOTIDE SEQUENCE [LARGE SCALE GENOMIC DNA]</scope>
    <source>
        <strain evidence="2 3">LM576</strain>
    </source>
</reference>
<organism evidence="2 3">
    <name type="scientific">Claviceps humidiphila</name>
    <dbReference type="NCBI Taxonomy" id="1294629"/>
    <lineage>
        <taxon>Eukaryota</taxon>
        <taxon>Fungi</taxon>
        <taxon>Dikarya</taxon>
        <taxon>Ascomycota</taxon>
        <taxon>Pezizomycotina</taxon>
        <taxon>Sordariomycetes</taxon>
        <taxon>Hypocreomycetidae</taxon>
        <taxon>Hypocreales</taxon>
        <taxon>Clavicipitaceae</taxon>
        <taxon>Claviceps</taxon>
    </lineage>
</organism>
<comment type="caution">
    <text evidence="2">The sequence shown here is derived from an EMBL/GenBank/DDBJ whole genome shotgun (WGS) entry which is preliminary data.</text>
</comment>
<accession>A0A9P7TU53</accession>
<name>A0A9P7TU53_9HYPO</name>
<dbReference type="EMBL" id="SRQM01000241">
    <property type="protein sequence ID" value="KAG6115077.1"/>
    <property type="molecule type" value="Genomic_DNA"/>
</dbReference>
<sequence>MGFGKEGYLGATGQAAGISSAKCEEIPCPASGDDFCGSESPPSSFGTSTDSAHQSDIWCRPPG</sequence>